<feature type="non-terminal residue" evidence="2">
    <location>
        <position position="139"/>
    </location>
</feature>
<dbReference type="OrthoDB" id="2157530at2759"/>
<name>A0A6A7B892_9PLEO</name>
<sequence length="139" mass="16124">MGNRYVYSDLNTPYQNSNLGYDASHSFIRLVDLSPGSNDEELYCHIRHSPLKNGIKYEALSYTWGSPDRVHKIQCGEDYLQITITLKEALLALRLPGKRRTLWIDQLCINQEDIQERNSQVKIMHLIYKHASRTVIFLG</sequence>
<dbReference type="InterPro" id="IPR010730">
    <property type="entry name" value="HET"/>
</dbReference>
<evidence type="ECO:0000313" key="2">
    <source>
        <dbReference type="EMBL" id="KAF2851620.1"/>
    </source>
</evidence>
<evidence type="ECO:0000313" key="3">
    <source>
        <dbReference type="Proteomes" id="UP000799423"/>
    </source>
</evidence>
<dbReference type="InterPro" id="IPR052895">
    <property type="entry name" value="HetReg/Transcr_Mod"/>
</dbReference>
<accession>A0A6A7B892</accession>
<protein>
    <submittedName>
        <fullName evidence="2">HET-domain-containing protein</fullName>
    </submittedName>
</protein>
<dbReference type="EMBL" id="MU006301">
    <property type="protein sequence ID" value="KAF2851620.1"/>
    <property type="molecule type" value="Genomic_DNA"/>
</dbReference>
<organism evidence="2 3">
    <name type="scientific">Plenodomus tracheiphilus IPT5</name>
    <dbReference type="NCBI Taxonomy" id="1408161"/>
    <lineage>
        <taxon>Eukaryota</taxon>
        <taxon>Fungi</taxon>
        <taxon>Dikarya</taxon>
        <taxon>Ascomycota</taxon>
        <taxon>Pezizomycotina</taxon>
        <taxon>Dothideomycetes</taxon>
        <taxon>Pleosporomycetidae</taxon>
        <taxon>Pleosporales</taxon>
        <taxon>Pleosporineae</taxon>
        <taxon>Leptosphaeriaceae</taxon>
        <taxon>Plenodomus</taxon>
    </lineage>
</organism>
<dbReference type="PANTHER" id="PTHR24148:SF64">
    <property type="entry name" value="HETEROKARYON INCOMPATIBILITY DOMAIN-CONTAINING PROTEIN"/>
    <property type="match status" value="1"/>
</dbReference>
<dbReference type="Proteomes" id="UP000799423">
    <property type="component" value="Unassembled WGS sequence"/>
</dbReference>
<dbReference type="Pfam" id="PF06985">
    <property type="entry name" value="HET"/>
    <property type="match status" value="1"/>
</dbReference>
<gene>
    <name evidence="2" type="ORF">T440DRAFT_394333</name>
</gene>
<dbReference type="PANTHER" id="PTHR24148">
    <property type="entry name" value="ANKYRIN REPEAT DOMAIN-CONTAINING PROTEIN 39 HOMOLOG-RELATED"/>
    <property type="match status" value="1"/>
</dbReference>
<feature type="domain" description="Heterokaryon incompatibility" evidence="1">
    <location>
        <begin position="57"/>
        <end position="139"/>
    </location>
</feature>
<keyword evidence="3" id="KW-1185">Reference proteome</keyword>
<evidence type="ECO:0000259" key="1">
    <source>
        <dbReference type="Pfam" id="PF06985"/>
    </source>
</evidence>
<proteinExistence type="predicted"/>
<dbReference type="AlphaFoldDB" id="A0A6A7B892"/>
<reference evidence="2" key="1">
    <citation type="submission" date="2020-01" db="EMBL/GenBank/DDBJ databases">
        <authorList>
            <consortium name="DOE Joint Genome Institute"/>
            <person name="Haridas S."/>
            <person name="Albert R."/>
            <person name="Binder M."/>
            <person name="Bloem J."/>
            <person name="Labutti K."/>
            <person name="Salamov A."/>
            <person name="Andreopoulos B."/>
            <person name="Baker S.E."/>
            <person name="Barry K."/>
            <person name="Bills G."/>
            <person name="Bluhm B.H."/>
            <person name="Cannon C."/>
            <person name="Castanera R."/>
            <person name="Culley D.E."/>
            <person name="Daum C."/>
            <person name="Ezra D."/>
            <person name="Gonzalez J.B."/>
            <person name="Henrissat B."/>
            <person name="Kuo A."/>
            <person name="Liang C."/>
            <person name="Lipzen A."/>
            <person name="Lutzoni F."/>
            <person name="Magnuson J."/>
            <person name="Mondo S."/>
            <person name="Nolan M."/>
            <person name="Ohm R."/>
            <person name="Pangilinan J."/>
            <person name="Park H.-J."/>
            <person name="Ramirez L."/>
            <person name="Alfaro M."/>
            <person name="Sun H."/>
            <person name="Tritt A."/>
            <person name="Yoshinaga Y."/>
            <person name="Zwiers L.-H."/>
            <person name="Turgeon B.G."/>
            <person name="Goodwin S.B."/>
            <person name="Spatafora J.W."/>
            <person name="Crous P.W."/>
            <person name="Grigoriev I.V."/>
        </authorList>
    </citation>
    <scope>NUCLEOTIDE SEQUENCE</scope>
    <source>
        <strain evidence="2">IPT5</strain>
    </source>
</reference>